<dbReference type="EMBL" id="JAYKXP010000001">
    <property type="protein sequence ID" value="KAK7062582.1"/>
    <property type="molecule type" value="Genomic_DNA"/>
</dbReference>
<feature type="region of interest" description="Disordered" evidence="1">
    <location>
        <begin position="25"/>
        <end position="60"/>
    </location>
</feature>
<reference evidence="2 3" key="1">
    <citation type="submission" date="2024-01" db="EMBL/GenBank/DDBJ databases">
        <title>A draft genome for a cacao thread blight-causing isolate of Paramarasmius palmivorus.</title>
        <authorList>
            <person name="Baruah I.K."/>
            <person name="Bukari Y."/>
            <person name="Amoako-Attah I."/>
            <person name="Meinhardt L.W."/>
            <person name="Bailey B.A."/>
            <person name="Cohen S.P."/>
        </authorList>
    </citation>
    <scope>NUCLEOTIDE SEQUENCE [LARGE SCALE GENOMIC DNA]</scope>
    <source>
        <strain evidence="2 3">GH-12</strain>
    </source>
</reference>
<gene>
    <name evidence="2" type="ORF">VNI00_000070</name>
</gene>
<proteinExistence type="predicted"/>
<dbReference type="Proteomes" id="UP001383192">
    <property type="component" value="Unassembled WGS sequence"/>
</dbReference>
<sequence length="170" mass="18149">MTITSFPDHTLSSAEILAGDALDDSAVASGAPSPVNLHSDPNPEASYSQSDDQEDPDPDVRQWNLMTLGSLSNQQMDAVVEVVRLIVNGIIYFSVGGLSALGPLAVLVEAFAMLAEEEEDSEDEFSHPIAVGTDISERRALLAEGHSWKCGVCKAVNSERIVCTCRVDDS</sequence>
<evidence type="ECO:0000313" key="3">
    <source>
        <dbReference type="Proteomes" id="UP001383192"/>
    </source>
</evidence>
<comment type="caution">
    <text evidence="2">The sequence shown here is derived from an EMBL/GenBank/DDBJ whole genome shotgun (WGS) entry which is preliminary data.</text>
</comment>
<name>A0AAW0EGG6_9AGAR</name>
<organism evidence="2 3">
    <name type="scientific">Paramarasmius palmivorus</name>
    <dbReference type="NCBI Taxonomy" id="297713"/>
    <lineage>
        <taxon>Eukaryota</taxon>
        <taxon>Fungi</taxon>
        <taxon>Dikarya</taxon>
        <taxon>Basidiomycota</taxon>
        <taxon>Agaricomycotina</taxon>
        <taxon>Agaricomycetes</taxon>
        <taxon>Agaricomycetidae</taxon>
        <taxon>Agaricales</taxon>
        <taxon>Marasmiineae</taxon>
        <taxon>Marasmiaceae</taxon>
        <taxon>Paramarasmius</taxon>
    </lineage>
</organism>
<keyword evidence="3" id="KW-1185">Reference proteome</keyword>
<evidence type="ECO:0000313" key="2">
    <source>
        <dbReference type="EMBL" id="KAK7062582.1"/>
    </source>
</evidence>
<dbReference type="AlphaFoldDB" id="A0AAW0EGG6"/>
<accession>A0AAW0EGG6</accession>
<evidence type="ECO:0000256" key="1">
    <source>
        <dbReference type="SAM" id="MobiDB-lite"/>
    </source>
</evidence>
<protein>
    <submittedName>
        <fullName evidence="2">Uncharacterized protein</fullName>
    </submittedName>
</protein>